<feature type="region of interest" description="Disordered" evidence="1">
    <location>
        <begin position="1"/>
        <end position="90"/>
    </location>
</feature>
<accession>A0ABR1QP09</accession>
<evidence type="ECO:0000256" key="1">
    <source>
        <dbReference type="SAM" id="MobiDB-lite"/>
    </source>
</evidence>
<evidence type="ECO:0000313" key="3">
    <source>
        <dbReference type="Proteomes" id="UP001391051"/>
    </source>
</evidence>
<comment type="caution">
    <text evidence="2">The sequence shown here is derived from an EMBL/GenBank/DDBJ whole genome shotgun (WGS) entry which is preliminary data.</text>
</comment>
<proteinExistence type="predicted"/>
<feature type="compositionally biased region" description="Polar residues" evidence="1">
    <location>
        <begin position="1"/>
        <end position="20"/>
    </location>
</feature>
<keyword evidence="3" id="KW-1185">Reference proteome</keyword>
<feature type="compositionally biased region" description="Low complexity" evidence="1">
    <location>
        <begin position="52"/>
        <end position="76"/>
    </location>
</feature>
<gene>
    <name evidence="2" type="ORF">PG986_002497</name>
</gene>
<dbReference type="EMBL" id="JAQQWE010000002">
    <property type="protein sequence ID" value="KAK7961672.1"/>
    <property type="molecule type" value="Genomic_DNA"/>
</dbReference>
<dbReference type="RefSeq" id="XP_066703783.1">
    <property type="nucleotide sequence ID" value="XM_066838719.1"/>
</dbReference>
<sequence>MPNRTLTKTNPNSHNGSAALSNHRPRCRPPNPKKTPKALPYQPRLASEPTTRRPGGAPAPRPATAAAAALPESLRAPRPRPVDPNSPAYKAASRKYVRTMIAMPILLVTSWVLFDRLARGAEVKTFKQSPSTDQQLAQAREAGNGGSV</sequence>
<protein>
    <submittedName>
        <fullName evidence="2">Uncharacterized protein</fullName>
    </submittedName>
</protein>
<dbReference type="Proteomes" id="UP001391051">
    <property type="component" value="Unassembled WGS sequence"/>
</dbReference>
<reference evidence="2 3" key="1">
    <citation type="submission" date="2023-01" db="EMBL/GenBank/DDBJ databases">
        <title>Analysis of 21 Apiospora genomes using comparative genomics revels a genus with tremendous synthesis potential of carbohydrate active enzymes and secondary metabolites.</title>
        <authorList>
            <person name="Sorensen T."/>
        </authorList>
    </citation>
    <scope>NUCLEOTIDE SEQUENCE [LARGE SCALE GENOMIC DNA]</scope>
    <source>
        <strain evidence="2 3">CBS 24483</strain>
    </source>
</reference>
<dbReference type="GeneID" id="92071781"/>
<evidence type="ECO:0000313" key="2">
    <source>
        <dbReference type="EMBL" id="KAK7961672.1"/>
    </source>
</evidence>
<feature type="region of interest" description="Disordered" evidence="1">
    <location>
        <begin position="129"/>
        <end position="148"/>
    </location>
</feature>
<organism evidence="2 3">
    <name type="scientific">Apiospora aurea</name>
    <dbReference type="NCBI Taxonomy" id="335848"/>
    <lineage>
        <taxon>Eukaryota</taxon>
        <taxon>Fungi</taxon>
        <taxon>Dikarya</taxon>
        <taxon>Ascomycota</taxon>
        <taxon>Pezizomycotina</taxon>
        <taxon>Sordariomycetes</taxon>
        <taxon>Xylariomycetidae</taxon>
        <taxon>Amphisphaeriales</taxon>
        <taxon>Apiosporaceae</taxon>
        <taxon>Apiospora</taxon>
    </lineage>
</organism>
<name>A0ABR1QP09_9PEZI</name>